<keyword evidence="2" id="KW-0805">Transcription regulation</keyword>
<evidence type="ECO:0000256" key="5">
    <source>
        <dbReference type="ARBA" id="ARBA00023242"/>
    </source>
</evidence>
<organism evidence="8 9">
    <name type="scientific">Pisum sativum</name>
    <name type="common">Garden pea</name>
    <name type="synonym">Lathyrus oleraceus</name>
    <dbReference type="NCBI Taxonomy" id="3888"/>
    <lineage>
        <taxon>Eukaryota</taxon>
        <taxon>Viridiplantae</taxon>
        <taxon>Streptophyta</taxon>
        <taxon>Embryophyta</taxon>
        <taxon>Tracheophyta</taxon>
        <taxon>Spermatophyta</taxon>
        <taxon>Magnoliopsida</taxon>
        <taxon>eudicotyledons</taxon>
        <taxon>Gunneridae</taxon>
        <taxon>Pentapetalae</taxon>
        <taxon>rosids</taxon>
        <taxon>fabids</taxon>
        <taxon>Fabales</taxon>
        <taxon>Fabaceae</taxon>
        <taxon>Papilionoideae</taxon>
        <taxon>50 kb inversion clade</taxon>
        <taxon>NPAAA clade</taxon>
        <taxon>Hologalegina</taxon>
        <taxon>IRL clade</taxon>
        <taxon>Fabeae</taxon>
        <taxon>Lathyrus</taxon>
    </lineage>
</organism>
<feature type="compositionally biased region" description="Basic and acidic residues" evidence="6">
    <location>
        <begin position="383"/>
        <end position="392"/>
    </location>
</feature>
<sequence length="392" mass="44415">MSSSREDNYQEKQEEGNNSSMNNIEKSSKAASSSSSRQWSSSSLRNPRIVRVSRTFGGKDRHSKVCTIRGLRDRRIRLSVPTAIQLYDLQDKLGLGQPSKVIDWLLEATKFDIDKLPPLQFPQSFSQFHHHVLPQTLLPFHDHQSSNVLSHELSLGPMYDPNSSTFVGIQNLMARSKFWDVDSTRVGKGKEVEREYFCEKGKWIKTNDEENQVGEASYNNFHQVSTQKLFPMETHSSFLNNAMSYNNNYHSEASSLSLSQFGSNHGLFQSHHQQVDPNQSNGSAFQFPFSFQNSQLLFGPSSSTQPSSSSLLNNPFMNNSIENDPRVPFNHFQFSNSNSSQAMPHSLIPSFHHSFNPPPVRPFPIPFSSKLLDSDNNDNSNEMGDRGCRDRS</sequence>
<dbReference type="InterPro" id="IPR017887">
    <property type="entry name" value="TF_TCP_subgr"/>
</dbReference>
<dbReference type="GO" id="GO:0003700">
    <property type="term" value="F:DNA-binding transcription factor activity"/>
    <property type="evidence" value="ECO:0007669"/>
    <property type="project" value="InterPro"/>
</dbReference>
<feature type="compositionally biased region" description="Low complexity" evidence="6">
    <location>
        <begin position="29"/>
        <end position="43"/>
    </location>
</feature>
<dbReference type="Gramene" id="Psat5g205080.2">
    <property type="protein sequence ID" value="Psat5g205080.2.cds1"/>
    <property type="gene ID" value="Psat5g205080"/>
</dbReference>
<evidence type="ECO:0000313" key="9">
    <source>
        <dbReference type="Proteomes" id="UP001058974"/>
    </source>
</evidence>
<dbReference type="PANTHER" id="PTHR31072:SF275">
    <property type="entry name" value="TRANSCRIPTION FACTOR TCP FAMILY-RELATED"/>
    <property type="match status" value="1"/>
</dbReference>
<feature type="compositionally biased region" description="Low complexity" evidence="6">
    <location>
        <begin position="300"/>
        <end position="319"/>
    </location>
</feature>
<dbReference type="InterPro" id="IPR005333">
    <property type="entry name" value="Transcription_factor_TCP"/>
</dbReference>
<dbReference type="PANTHER" id="PTHR31072">
    <property type="entry name" value="TRANSCRIPTION FACTOR TCP4-RELATED"/>
    <property type="match status" value="1"/>
</dbReference>
<evidence type="ECO:0000259" key="7">
    <source>
        <dbReference type="PROSITE" id="PS51369"/>
    </source>
</evidence>
<name>A0A9D4WYU1_PEA</name>
<gene>
    <name evidence="8" type="ORF">KIW84_055687</name>
</gene>
<feature type="region of interest" description="Disordered" evidence="6">
    <location>
        <begin position="366"/>
        <end position="392"/>
    </location>
</feature>
<feature type="compositionally biased region" description="Basic and acidic residues" evidence="6">
    <location>
        <begin position="1"/>
        <end position="15"/>
    </location>
</feature>
<comment type="subcellular location">
    <subcellularLocation>
        <location evidence="1">Nucleus</location>
    </subcellularLocation>
</comment>
<dbReference type="SMR" id="A0A9D4WYU1"/>
<keyword evidence="3" id="KW-0238">DNA-binding</keyword>
<dbReference type="Gramene" id="Psat5g205080.1">
    <property type="protein sequence ID" value="Psat5g205080.1.cds1"/>
    <property type="gene ID" value="Psat5g205080"/>
</dbReference>
<proteinExistence type="predicted"/>
<evidence type="ECO:0000256" key="2">
    <source>
        <dbReference type="ARBA" id="ARBA00023015"/>
    </source>
</evidence>
<evidence type="ECO:0000256" key="3">
    <source>
        <dbReference type="ARBA" id="ARBA00023125"/>
    </source>
</evidence>
<dbReference type="EMBL" id="JAMSHJ010000005">
    <property type="protein sequence ID" value="KAI5410282.1"/>
    <property type="molecule type" value="Genomic_DNA"/>
</dbReference>
<keyword evidence="4" id="KW-0804">Transcription</keyword>
<keyword evidence="5" id="KW-0539">Nucleus</keyword>
<dbReference type="Pfam" id="PF03634">
    <property type="entry name" value="TCP"/>
    <property type="match status" value="1"/>
</dbReference>
<accession>A0A9D4WYU1</accession>
<dbReference type="OrthoDB" id="1889307at2759"/>
<dbReference type="Proteomes" id="UP001058974">
    <property type="component" value="Chromosome 5"/>
</dbReference>
<dbReference type="GO" id="GO:0043565">
    <property type="term" value="F:sequence-specific DNA binding"/>
    <property type="evidence" value="ECO:0007669"/>
    <property type="project" value="TreeGrafter"/>
</dbReference>
<evidence type="ECO:0000256" key="6">
    <source>
        <dbReference type="SAM" id="MobiDB-lite"/>
    </source>
</evidence>
<dbReference type="PROSITE" id="PS51369">
    <property type="entry name" value="TCP"/>
    <property type="match status" value="1"/>
</dbReference>
<keyword evidence="9" id="KW-1185">Reference proteome</keyword>
<protein>
    <recommendedName>
        <fullName evidence="7">TCP domain-containing protein</fullName>
    </recommendedName>
</protein>
<reference evidence="8 9" key="1">
    <citation type="journal article" date="2022" name="Nat. Genet.">
        <title>Improved pea reference genome and pan-genome highlight genomic features and evolutionary characteristics.</title>
        <authorList>
            <person name="Yang T."/>
            <person name="Liu R."/>
            <person name="Luo Y."/>
            <person name="Hu S."/>
            <person name="Wang D."/>
            <person name="Wang C."/>
            <person name="Pandey M.K."/>
            <person name="Ge S."/>
            <person name="Xu Q."/>
            <person name="Li N."/>
            <person name="Li G."/>
            <person name="Huang Y."/>
            <person name="Saxena R.K."/>
            <person name="Ji Y."/>
            <person name="Li M."/>
            <person name="Yan X."/>
            <person name="He Y."/>
            <person name="Liu Y."/>
            <person name="Wang X."/>
            <person name="Xiang C."/>
            <person name="Varshney R.K."/>
            <person name="Ding H."/>
            <person name="Gao S."/>
            <person name="Zong X."/>
        </authorList>
    </citation>
    <scope>NUCLEOTIDE SEQUENCE [LARGE SCALE GENOMIC DNA]</scope>
    <source>
        <strain evidence="8 9">cv. Zhongwan 6</strain>
    </source>
</reference>
<comment type="caution">
    <text evidence="8">The sequence shown here is derived from an EMBL/GenBank/DDBJ whole genome shotgun (WGS) entry which is preliminary data.</text>
</comment>
<dbReference type="AlphaFoldDB" id="A0A9D4WYU1"/>
<feature type="region of interest" description="Disordered" evidence="6">
    <location>
        <begin position="298"/>
        <end position="319"/>
    </location>
</feature>
<evidence type="ECO:0000313" key="8">
    <source>
        <dbReference type="EMBL" id="KAI5410282.1"/>
    </source>
</evidence>
<evidence type="ECO:0000256" key="1">
    <source>
        <dbReference type="ARBA" id="ARBA00004123"/>
    </source>
</evidence>
<feature type="domain" description="TCP" evidence="7">
    <location>
        <begin position="58"/>
        <end position="116"/>
    </location>
</feature>
<feature type="region of interest" description="Disordered" evidence="6">
    <location>
        <begin position="1"/>
        <end position="45"/>
    </location>
</feature>
<dbReference type="Gramene" id="Psat05G0568700-T1">
    <property type="protein sequence ID" value="KAI5410282.1"/>
    <property type="gene ID" value="KIW84_055687"/>
</dbReference>
<feature type="compositionally biased region" description="Polar residues" evidence="6">
    <location>
        <begin position="16"/>
        <end position="25"/>
    </location>
</feature>
<dbReference type="GO" id="GO:0005634">
    <property type="term" value="C:nucleus"/>
    <property type="evidence" value="ECO:0007669"/>
    <property type="project" value="UniProtKB-SubCell"/>
</dbReference>
<evidence type="ECO:0000256" key="4">
    <source>
        <dbReference type="ARBA" id="ARBA00023163"/>
    </source>
</evidence>